<dbReference type="Pfam" id="PF16679">
    <property type="entry name" value="CDT1_C"/>
    <property type="match status" value="1"/>
</dbReference>
<dbReference type="PANTHER" id="PTHR28637:SF13">
    <property type="entry name" value="EXPRESSED PROTEIN"/>
    <property type="match status" value="1"/>
</dbReference>
<dbReference type="SMART" id="SM01075">
    <property type="entry name" value="CDT1"/>
    <property type="match status" value="1"/>
</dbReference>
<evidence type="ECO:0000256" key="2">
    <source>
        <dbReference type="ARBA" id="ARBA00023306"/>
    </source>
</evidence>
<dbReference type="GO" id="GO:0071163">
    <property type="term" value="P:DNA replication preinitiation complex assembly"/>
    <property type="evidence" value="ECO:0007669"/>
    <property type="project" value="InterPro"/>
</dbReference>
<dbReference type="SUPFAM" id="SSF46785">
    <property type="entry name" value="Winged helix' DNA-binding domain"/>
    <property type="match status" value="1"/>
</dbReference>
<dbReference type="GO" id="GO:0005634">
    <property type="term" value="C:nucleus"/>
    <property type="evidence" value="ECO:0007669"/>
    <property type="project" value="TreeGrafter"/>
</dbReference>
<dbReference type="PANTHER" id="PTHR28637">
    <property type="entry name" value="DNA REPLICATION FACTOR CDT1"/>
    <property type="match status" value="1"/>
</dbReference>
<comment type="caution">
    <text evidence="5">The sequence shown here is derived from an EMBL/GenBank/DDBJ whole genome shotgun (WGS) entry which is preliminary data.</text>
</comment>
<evidence type="ECO:0000256" key="3">
    <source>
        <dbReference type="SAM" id="MobiDB-lite"/>
    </source>
</evidence>
<dbReference type="InterPro" id="IPR014939">
    <property type="entry name" value="CDT1_Gemini-bd-like"/>
</dbReference>
<dbReference type="GO" id="GO:0000076">
    <property type="term" value="P:DNA replication checkpoint signaling"/>
    <property type="evidence" value="ECO:0007669"/>
    <property type="project" value="TreeGrafter"/>
</dbReference>
<evidence type="ECO:0000256" key="1">
    <source>
        <dbReference type="ARBA" id="ARBA00008356"/>
    </source>
</evidence>
<dbReference type="GO" id="GO:0000278">
    <property type="term" value="P:mitotic cell cycle"/>
    <property type="evidence" value="ECO:0007669"/>
    <property type="project" value="TreeGrafter"/>
</dbReference>
<proteinExistence type="inferred from homology"/>
<dbReference type="CDD" id="cd08674">
    <property type="entry name" value="Cdt1_m"/>
    <property type="match status" value="1"/>
</dbReference>
<feature type="domain" description="CDT1 Geminin-binding" evidence="4">
    <location>
        <begin position="64"/>
        <end position="193"/>
    </location>
</feature>
<dbReference type="InterPro" id="IPR036390">
    <property type="entry name" value="WH_DNA-bd_sf"/>
</dbReference>
<dbReference type="Pfam" id="PF08839">
    <property type="entry name" value="CDT1"/>
    <property type="match status" value="1"/>
</dbReference>
<reference evidence="5" key="1">
    <citation type="submission" date="2019-10" db="EMBL/GenBank/DDBJ databases">
        <authorList>
            <person name="Zhang R."/>
            <person name="Pan Y."/>
            <person name="Wang J."/>
            <person name="Ma R."/>
            <person name="Yu S."/>
        </authorList>
    </citation>
    <scope>NUCLEOTIDE SEQUENCE</scope>
    <source>
        <strain evidence="5">LA-IB0</strain>
        <tissue evidence="5">Leaf</tissue>
    </source>
</reference>
<dbReference type="InterPro" id="IPR038090">
    <property type="entry name" value="Cdt1_C_WH_dom_sf"/>
</dbReference>
<evidence type="ECO:0000313" key="5">
    <source>
        <dbReference type="EMBL" id="KAG8388481.1"/>
    </source>
</evidence>
<dbReference type="GO" id="GO:0070182">
    <property type="term" value="F:DNA polymerase binding"/>
    <property type="evidence" value="ECO:0007669"/>
    <property type="project" value="TreeGrafter"/>
</dbReference>
<dbReference type="EMBL" id="WHWC01000002">
    <property type="protein sequence ID" value="KAG8388481.1"/>
    <property type="molecule type" value="Genomic_DNA"/>
</dbReference>
<feature type="region of interest" description="Disordered" evidence="3">
    <location>
        <begin position="19"/>
        <end position="54"/>
    </location>
</feature>
<dbReference type="Gene3D" id="1.10.10.1420">
    <property type="entry name" value="DNA replication factor Cdt1, C-terminal WH domain"/>
    <property type="match status" value="1"/>
</dbReference>
<evidence type="ECO:0000259" key="4">
    <source>
        <dbReference type="SMART" id="SM01075"/>
    </source>
</evidence>
<evidence type="ECO:0000313" key="6">
    <source>
        <dbReference type="Proteomes" id="UP000826271"/>
    </source>
</evidence>
<dbReference type="Proteomes" id="UP000826271">
    <property type="component" value="Unassembled WGS sequence"/>
</dbReference>
<dbReference type="InterPro" id="IPR032054">
    <property type="entry name" value="Cdt1_C"/>
</dbReference>
<dbReference type="AlphaFoldDB" id="A0AAV6XZV7"/>
<gene>
    <name evidence="5" type="ORF">BUALT_Bualt02G0130200</name>
</gene>
<comment type="similarity">
    <text evidence="1">Belongs to the Cdt1 family.</text>
</comment>
<keyword evidence="2" id="KW-0131">Cell cycle</keyword>
<protein>
    <recommendedName>
        <fullName evidence="4">CDT1 Geminin-binding domain-containing protein</fullName>
    </recommendedName>
</protein>
<organism evidence="5 6">
    <name type="scientific">Buddleja alternifolia</name>
    <dbReference type="NCBI Taxonomy" id="168488"/>
    <lineage>
        <taxon>Eukaryota</taxon>
        <taxon>Viridiplantae</taxon>
        <taxon>Streptophyta</taxon>
        <taxon>Embryophyta</taxon>
        <taxon>Tracheophyta</taxon>
        <taxon>Spermatophyta</taxon>
        <taxon>Magnoliopsida</taxon>
        <taxon>eudicotyledons</taxon>
        <taxon>Gunneridae</taxon>
        <taxon>Pentapetalae</taxon>
        <taxon>asterids</taxon>
        <taxon>lamiids</taxon>
        <taxon>Lamiales</taxon>
        <taxon>Scrophulariaceae</taxon>
        <taxon>Buddlejeae</taxon>
        <taxon>Buddleja</taxon>
    </lineage>
</organism>
<keyword evidence="6" id="KW-1185">Reference proteome</keyword>
<accession>A0AAV6XZV7</accession>
<sequence>MEEPGDEKTAKELTKCCSLMPSSMPSQKEGIVGTHNPEEDFSSPTPVKTKEPPRIKSKEELAELPEKYRILSEYFDRMTSSLRLLSLCKRTPTFQNISRQVEILTRRKFLCMHLAQIKYIIPEAVQIDKILTHDEKTMGMKSDMQIVLLFDVVEGHHEESAFVALSNLFSSRLRDFYISHPEGCDVPEAALPQPFNQRNITIKAESISKDFLSLSDTEILDPSHFPSSFRRHFYDEALTTEKEQTDLLSPIKSACVSNEDTEQLRLLPGSSSKTSMMESTPLKLADGSNNLVVETPVQSAPMRSISPTRSLLTCEDENKTTVSQNIKQSNSTVKKSLDFYSMDGEDTIISHKQISICLSDLVLLIHQIFQSVNFSPITKEELFQKIIMNNCEIDDHCEVETQVQHLEKLVPDWLCKKLAPSGDLLYK</sequence>
<dbReference type="GO" id="GO:0003677">
    <property type="term" value="F:DNA binding"/>
    <property type="evidence" value="ECO:0007669"/>
    <property type="project" value="InterPro"/>
</dbReference>
<dbReference type="GO" id="GO:0030174">
    <property type="term" value="P:regulation of DNA-templated DNA replication initiation"/>
    <property type="evidence" value="ECO:0007669"/>
    <property type="project" value="InterPro"/>
</dbReference>
<name>A0AAV6XZV7_9LAMI</name>
<dbReference type="InterPro" id="IPR045173">
    <property type="entry name" value="Cdt1"/>
</dbReference>